<keyword evidence="4" id="KW-1185">Reference proteome</keyword>
<evidence type="ECO:0000256" key="1">
    <source>
        <dbReference type="SAM" id="Phobius"/>
    </source>
</evidence>
<dbReference type="InterPro" id="IPR059000">
    <property type="entry name" value="ATPase_P-type_domA"/>
</dbReference>
<organism evidence="3 4">
    <name type="scientific">Crenothrix polyspora</name>
    <dbReference type="NCBI Taxonomy" id="360316"/>
    <lineage>
        <taxon>Bacteria</taxon>
        <taxon>Pseudomonadati</taxon>
        <taxon>Pseudomonadota</taxon>
        <taxon>Gammaproteobacteria</taxon>
        <taxon>Methylococcales</taxon>
        <taxon>Crenotrichaceae</taxon>
        <taxon>Crenothrix</taxon>
    </lineage>
</organism>
<name>A0A1R4HBI1_9GAMM</name>
<evidence type="ECO:0000313" key="3">
    <source>
        <dbReference type="EMBL" id="SJM93230.1"/>
    </source>
</evidence>
<keyword evidence="1" id="KW-1133">Transmembrane helix</keyword>
<evidence type="ECO:0000313" key="4">
    <source>
        <dbReference type="Proteomes" id="UP000195667"/>
    </source>
</evidence>
<feature type="transmembrane region" description="Helical" evidence="1">
    <location>
        <begin position="68"/>
        <end position="91"/>
    </location>
</feature>
<reference evidence="4" key="1">
    <citation type="submission" date="2017-02" db="EMBL/GenBank/DDBJ databases">
        <authorList>
            <person name="Daims H."/>
        </authorList>
    </citation>
    <scope>NUCLEOTIDE SEQUENCE [LARGE SCALE GENOMIC DNA]</scope>
</reference>
<feature type="transmembrane region" description="Helical" evidence="1">
    <location>
        <begin position="122"/>
        <end position="145"/>
    </location>
</feature>
<dbReference type="Pfam" id="PF00122">
    <property type="entry name" value="E1-E2_ATPase"/>
    <property type="match status" value="1"/>
</dbReference>
<dbReference type="RefSeq" id="WP_087143743.1">
    <property type="nucleotide sequence ID" value="NZ_FUKI01000117.1"/>
</dbReference>
<dbReference type="OrthoDB" id="6500773at2"/>
<dbReference type="Proteomes" id="UP000195667">
    <property type="component" value="Unassembled WGS sequence"/>
</dbReference>
<sequence length="252" mass="28155">MFHIPFFIPLFVSGVVGALWRDHRQVTPFLQTISLPAPVTESAIASSTPKKPDKLFDDMSELHHYQRVSWYALAFSASGWWLFPPAILISIPLLSYSTYNFVKTLHQSDATSRISPMTAFEIVAVAGTLVTGRPLMASLMFLFVFGTRNLLLQTKNLTQIDFSHMMDSSFSKVWRVQEGVEIEVTLGELQPGDIVVIRSGDLVLVEGTVIEGLGVIRQCSLQKTMKSVPKRPGDRVFALTQMESGCLYVQRN</sequence>
<accession>A0A1R4HBI1</accession>
<dbReference type="AlphaFoldDB" id="A0A1R4HBI1"/>
<proteinExistence type="predicted"/>
<keyword evidence="1" id="KW-0472">Membrane</keyword>
<gene>
    <name evidence="3" type="ORF">CRENPOLYSF1_410017</name>
</gene>
<dbReference type="SUPFAM" id="SSF81653">
    <property type="entry name" value="Calcium ATPase, transduction domain A"/>
    <property type="match status" value="1"/>
</dbReference>
<dbReference type="EMBL" id="FUKI01000117">
    <property type="protein sequence ID" value="SJM93230.1"/>
    <property type="molecule type" value="Genomic_DNA"/>
</dbReference>
<dbReference type="InterPro" id="IPR008250">
    <property type="entry name" value="ATPase_P-typ_transduc_dom_A_sf"/>
</dbReference>
<protein>
    <submittedName>
        <fullName evidence="3">E1-E2 ATPase-associated domain protein</fullName>
    </submittedName>
</protein>
<feature type="domain" description="P-type ATPase A" evidence="2">
    <location>
        <begin position="170"/>
        <end position="246"/>
    </location>
</feature>
<dbReference type="Gene3D" id="2.70.150.10">
    <property type="entry name" value="Calcium-transporting ATPase, cytoplasmic transduction domain A"/>
    <property type="match status" value="1"/>
</dbReference>
<evidence type="ECO:0000259" key="2">
    <source>
        <dbReference type="Pfam" id="PF00122"/>
    </source>
</evidence>
<keyword evidence="1" id="KW-0812">Transmembrane</keyword>